<dbReference type="PANTHER" id="PTHR44086:SF10">
    <property type="entry name" value="THIOSULFATE SULFURTRANSFERASE_RHODANESE-LIKE DOMAIN-CONTAINING PROTEIN 3"/>
    <property type="match status" value="1"/>
</dbReference>
<comment type="caution">
    <text evidence="2">The sequence shown here is derived from an EMBL/GenBank/DDBJ whole genome shotgun (WGS) entry which is preliminary data.</text>
</comment>
<dbReference type="GO" id="GO:0005739">
    <property type="term" value="C:mitochondrion"/>
    <property type="evidence" value="ECO:0007669"/>
    <property type="project" value="TreeGrafter"/>
</dbReference>
<dbReference type="PROSITE" id="PS50206">
    <property type="entry name" value="RHODANESE_3"/>
    <property type="match status" value="1"/>
</dbReference>
<proteinExistence type="predicted"/>
<dbReference type="PANTHER" id="PTHR44086">
    <property type="entry name" value="THIOSULFATE SULFURTRANSFERASE RDL2, MITOCHONDRIAL-RELATED"/>
    <property type="match status" value="1"/>
</dbReference>
<evidence type="ECO:0000313" key="3">
    <source>
        <dbReference type="Proteomes" id="UP000887226"/>
    </source>
</evidence>
<name>A0A9P8CL75_9HELO</name>
<evidence type="ECO:0000313" key="2">
    <source>
        <dbReference type="EMBL" id="KAG9249331.1"/>
    </source>
</evidence>
<dbReference type="Pfam" id="PF00581">
    <property type="entry name" value="Rhodanese"/>
    <property type="match status" value="1"/>
</dbReference>
<evidence type="ECO:0000259" key="1">
    <source>
        <dbReference type="PROSITE" id="PS50206"/>
    </source>
</evidence>
<dbReference type="Proteomes" id="UP000887226">
    <property type="component" value="Unassembled WGS sequence"/>
</dbReference>
<dbReference type="SUPFAM" id="SSF52821">
    <property type="entry name" value="Rhodanese/Cell cycle control phosphatase"/>
    <property type="match status" value="1"/>
</dbReference>
<dbReference type="OrthoDB" id="566238at2759"/>
<dbReference type="InterPro" id="IPR001763">
    <property type="entry name" value="Rhodanese-like_dom"/>
</dbReference>
<gene>
    <name evidence="2" type="ORF">BJ878DRAFT_484901</name>
</gene>
<dbReference type="GO" id="GO:0004792">
    <property type="term" value="F:thiosulfate-cyanide sulfurtransferase activity"/>
    <property type="evidence" value="ECO:0007669"/>
    <property type="project" value="TreeGrafter"/>
</dbReference>
<accession>A0A9P8CL75</accession>
<protein>
    <submittedName>
        <fullName evidence="2">Rhodanese-like domain-containing protein</fullName>
    </submittedName>
</protein>
<dbReference type="SMART" id="SM00450">
    <property type="entry name" value="RHOD"/>
    <property type="match status" value="1"/>
</dbReference>
<sequence>MATPRIAAALLLRSSRYSIPYAGRSRRIVAESLPRLLNPPTSFFRSYSTENPSKIYNFHEIKVFSDYPSKDRTLIDVREPHELHQTGTIPTSINIPISTEPDAFHITNEEFVDKFGVERPSKNTEVVIYCRSGVRSRAAAELARRAGWERVSEYSGSWLDWEKNGGVTK</sequence>
<dbReference type="Gene3D" id="3.40.250.10">
    <property type="entry name" value="Rhodanese-like domain"/>
    <property type="match status" value="1"/>
</dbReference>
<dbReference type="AlphaFoldDB" id="A0A9P8CL75"/>
<reference evidence="2" key="1">
    <citation type="journal article" date="2021" name="IMA Fungus">
        <title>Genomic characterization of three marine fungi, including Emericellopsis atlantica sp. nov. with signatures of a generalist lifestyle and marine biomass degradation.</title>
        <authorList>
            <person name="Hagestad O.C."/>
            <person name="Hou L."/>
            <person name="Andersen J.H."/>
            <person name="Hansen E.H."/>
            <person name="Altermark B."/>
            <person name="Li C."/>
            <person name="Kuhnert E."/>
            <person name="Cox R.J."/>
            <person name="Crous P.W."/>
            <person name="Spatafora J.W."/>
            <person name="Lail K."/>
            <person name="Amirebrahimi M."/>
            <person name="Lipzen A."/>
            <person name="Pangilinan J."/>
            <person name="Andreopoulos W."/>
            <person name="Hayes R.D."/>
            <person name="Ng V."/>
            <person name="Grigoriev I.V."/>
            <person name="Jackson S.A."/>
            <person name="Sutton T.D.S."/>
            <person name="Dobson A.D.W."/>
            <person name="Rama T."/>
        </authorList>
    </citation>
    <scope>NUCLEOTIDE SEQUENCE</scope>
    <source>
        <strain evidence="2">TRa3180A</strain>
    </source>
</reference>
<keyword evidence="3" id="KW-1185">Reference proteome</keyword>
<dbReference type="InterPro" id="IPR036873">
    <property type="entry name" value="Rhodanese-like_dom_sf"/>
</dbReference>
<feature type="domain" description="Rhodanese" evidence="1">
    <location>
        <begin position="68"/>
        <end position="169"/>
    </location>
</feature>
<dbReference type="EMBL" id="MU253737">
    <property type="protein sequence ID" value="KAG9249331.1"/>
    <property type="molecule type" value="Genomic_DNA"/>
</dbReference>
<organism evidence="2 3">
    <name type="scientific">Calycina marina</name>
    <dbReference type="NCBI Taxonomy" id="1763456"/>
    <lineage>
        <taxon>Eukaryota</taxon>
        <taxon>Fungi</taxon>
        <taxon>Dikarya</taxon>
        <taxon>Ascomycota</taxon>
        <taxon>Pezizomycotina</taxon>
        <taxon>Leotiomycetes</taxon>
        <taxon>Helotiales</taxon>
        <taxon>Pezizellaceae</taxon>
        <taxon>Calycina</taxon>
    </lineage>
</organism>